<dbReference type="InterPro" id="IPR036583">
    <property type="entry name" value="23S_rRNA_IVS_sf"/>
</dbReference>
<protein>
    <submittedName>
        <fullName evidence="1">Four helix bundle protein</fullName>
    </submittedName>
</protein>
<dbReference type="NCBIfam" id="NF008912">
    <property type="entry name" value="PRK12275.1-6"/>
    <property type="match status" value="1"/>
</dbReference>
<gene>
    <name evidence="1" type="ORF">HCR_17660</name>
</gene>
<dbReference type="InterPro" id="IPR012657">
    <property type="entry name" value="23S_rRNA-intervening_sequence"/>
</dbReference>
<dbReference type="Gene3D" id="1.20.1440.60">
    <property type="entry name" value="23S rRNA-intervening sequence"/>
    <property type="match status" value="1"/>
</dbReference>
<reference evidence="1 2" key="1">
    <citation type="submission" date="2023-03" db="EMBL/GenBank/DDBJ databases">
        <title>Description of Hydrogenimonas sp. ISO32.</title>
        <authorList>
            <person name="Mino S."/>
            <person name="Fukazawa S."/>
            <person name="Sawabe T."/>
        </authorList>
    </citation>
    <scope>NUCLEOTIDE SEQUENCE [LARGE SCALE GENOMIC DNA]</scope>
    <source>
        <strain evidence="1 2">ISO32</strain>
    </source>
</reference>
<evidence type="ECO:0000313" key="1">
    <source>
        <dbReference type="EMBL" id="BDY13454.1"/>
    </source>
</evidence>
<dbReference type="Pfam" id="PF05635">
    <property type="entry name" value="23S_rRNA_IVP"/>
    <property type="match status" value="1"/>
</dbReference>
<dbReference type="Proteomes" id="UP001321445">
    <property type="component" value="Chromosome"/>
</dbReference>
<dbReference type="PANTHER" id="PTHR38471">
    <property type="entry name" value="FOUR HELIX BUNDLE PROTEIN"/>
    <property type="match status" value="1"/>
</dbReference>
<organism evidence="1 2">
    <name type="scientific">Hydrogenimonas cancrithermarum</name>
    <dbReference type="NCBI Taxonomy" id="2993563"/>
    <lineage>
        <taxon>Bacteria</taxon>
        <taxon>Pseudomonadati</taxon>
        <taxon>Campylobacterota</taxon>
        <taxon>Epsilonproteobacteria</taxon>
        <taxon>Campylobacterales</taxon>
        <taxon>Hydrogenimonadaceae</taxon>
        <taxon>Hydrogenimonas</taxon>
    </lineage>
</organism>
<dbReference type="RefSeq" id="WP_286336405.1">
    <property type="nucleotide sequence ID" value="NZ_AP027370.1"/>
</dbReference>
<sequence>MRCKNLNVWKKSCRLSVEIYRYFETCKNFGFKDQITRSALSIASNIAEGVEKDSNKETIRFIEIARGSTAELITQTYIGIEIGYIEKKIGLQWITVIEEIANMLGGLKNTYKEKLA</sequence>
<accession>A0ABN6WYS3</accession>
<evidence type="ECO:0000313" key="2">
    <source>
        <dbReference type="Proteomes" id="UP001321445"/>
    </source>
</evidence>
<dbReference type="NCBIfam" id="TIGR02436">
    <property type="entry name" value="four helix bundle protein"/>
    <property type="match status" value="1"/>
</dbReference>
<name>A0ABN6WYS3_9BACT</name>
<dbReference type="PANTHER" id="PTHR38471:SF2">
    <property type="entry name" value="FOUR HELIX BUNDLE PROTEIN"/>
    <property type="match status" value="1"/>
</dbReference>
<dbReference type="EMBL" id="AP027370">
    <property type="protein sequence ID" value="BDY13454.1"/>
    <property type="molecule type" value="Genomic_DNA"/>
</dbReference>
<dbReference type="SUPFAM" id="SSF158446">
    <property type="entry name" value="IVS-encoded protein-like"/>
    <property type="match status" value="1"/>
</dbReference>
<proteinExistence type="predicted"/>
<dbReference type="CDD" id="cd16377">
    <property type="entry name" value="23S_rRNA_IVP_like"/>
    <property type="match status" value="1"/>
</dbReference>
<keyword evidence="2" id="KW-1185">Reference proteome</keyword>